<name>A0ACB9TAX0_HOLOL</name>
<organism evidence="1 2">
    <name type="scientific">Holotrichia oblita</name>
    <name type="common">Chafer beetle</name>
    <dbReference type="NCBI Taxonomy" id="644536"/>
    <lineage>
        <taxon>Eukaryota</taxon>
        <taxon>Metazoa</taxon>
        <taxon>Ecdysozoa</taxon>
        <taxon>Arthropoda</taxon>
        <taxon>Hexapoda</taxon>
        <taxon>Insecta</taxon>
        <taxon>Pterygota</taxon>
        <taxon>Neoptera</taxon>
        <taxon>Endopterygota</taxon>
        <taxon>Coleoptera</taxon>
        <taxon>Polyphaga</taxon>
        <taxon>Scarabaeiformia</taxon>
        <taxon>Scarabaeidae</taxon>
        <taxon>Melolonthinae</taxon>
        <taxon>Holotrichia</taxon>
    </lineage>
</organism>
<dbReference type="EMBL" id="CM043018">
    <property type="protein sequence ID" value="KAI4463907.1"/>
    <property type="molecule type" value="Genomic_DNA"/>
</dbReference>
<reference evidence="1" key="1">
    <citation type="submission" date="2022-04" db="EMBL/GenBank/DDBJ databases">
        <title>Chromosome-scale genome assembly of Holotrichia oblita Faldermann.</title>
        <authorList>
            <person name="Rongchong L."/>
        </authorList>
    </citation>
    <scope>NUCLEOTIDE SEQUENCE</scope>
    <source>
        <strain evidence="1">81SQS9</strain>
    </source>
</reference>
<sequence>MSHVIVCARRDVARITHILKRHRSQAAVIFDEITSPHEELPHVKPYNAIPGPKPIPILGNTWRLLPIIGQYDVSDVARLSYIIHKDYGKIARLSGLVGRPDLLFVYDADEIEKIYRQEGPTPFRPSMPCLVKYKSEIRKDFFGRLPGVVGVMQEMMDDNNDMPADFDNEIHKWALECIGVVSLDTRLGCLDPNLSPNSEPQKIIDAAKYALRNIAILELKFPFWRYFPTTIWKNYVKNMDYFVKICTKYVDEAMDRLQKKKISSDNDLSLVERILANEPDKKTAYVLALDLILVGIDTISMAICSILYQLATRPEQQRKMYEELKRLIPDPNTPLTAKLLDEMVFVKAFIKEVFRMYSTVIGNGRTLQHDAIIQGYHVPKGVQLVFPTLVTGQMEEYVSKPDEFLPERWLKSEDENYKMHPFASLPYGYGARMCLGRRFADLEIQVLLAKLIRSYNLEYHHEPLEYKVTFMYAPHGELKLRMNRRSE</sequence>
<keyword evidence="2" id="KW-1185">Reference proteome</keyword>
<gene>
    <name evidence="1" type="ORF">MML48_4g00007432</name>
</gene>
<proteinExistence type="predicted"/>
<dbReference type="Proteomes" id="UP001056778">
    <property type="component" value="Chromosome 4"/>
</dbReference>
<accession>A0ACB9TAX0</accession>
<protein>
    <submittedName>
        <fullName evidence="1">Cytochrome p450</fullName>
    </submittedName>
</protein>
<evidence type="ECO:0000313" key="1">
    <source>
        <dbReference type="EMBL" id="KAI4463907.1"/>
    </source>
</evidence>
<comment type="caution">
    <text evidence="1">The sequence shown here is derived from an EMBL/GenBank/DDBJ whole genome shotgun (WGS) entry which is preliminary data.</text>
</comment>
<evidence type="ECO:0000313" key="2">
    <source>
        <dbReference type="Proteomes" id="UP001056778"/>
    </source>
</evidence>